<sequence length="309" mass="34622">MLNLVRRAIVCAMTTNTDQAALPQVTDPADPADAANEASDATPESTRAKMLRFEARGFTPIRHTFVQQPLSAKVRKAKLGEIVTARQGRELNAYLLLLVNHARLTKEDHPWPAGAWARALSSSAGAPLPNSAVSRIWKNLGDLELIDRSRKWRRAHVLPRDESGKRKYARPRPDMATGEKKEQEIYFILPAAFWTDGWHENLTLPGRAVLLILLHETSGRDETYLPYEQADNWYGISAKTAQRGIHELMDHKLITVRSQRVAAEFSATGWADRRYFTLTGPFSRAARTELQNKTARESAARSSKGEGSE</sequence>
<name>Q0RVN9_RHOJR</name>
<feature type="compositionally biased region" description="Low complexity" evidence="1">
    <location>
        <begin position="27"/>
        <end position="43"/>
    </location>
</feature>
<feature type="region of interest" description="Disordered" evidence="1">
    <location>
        <begin position="23"/>
        <end position="45"/>
    </location>
</feature>
<dbReference type="OrthoDB" id="4188495at2"/>
<gene>
    <name evidence="2" type="ordered locus">RHA1_ro10458</name>
</gene>
<dbReference type="AlphaFoldDB" id="Q0RVN9"/>
<dbReference type="Proteomes" id="UP000008710">
    <property type="component" value="Plasmid pRHL2"/>
</dbReference>
<keyword evidence="2" id="KW-0614">Plasmid</keyword>
<organism evidence="2 3">
    <name type="scientific">Rhodococcus jostii (strain RHA1)</name>
    <dbReference type="NCBI Taxonomy" id="101510"/>
    <lineage>
        <taxon>Bacteria</taxon>
        <taxon>Bacillati</taxon>
        <taxon>Actinomycetota</taxon>
        <taxon>Actinomycetes</taxon>
        <taxon>Mycobacteriales</taxon>
        <taxon>Nocardiaceae</taxon>
        <taxon>Rhodococcus</taxon>
    </lineage>
</organism>
<dbReference type="HOGENOM" id="CLU_896668_0_0_11"/>
<protein>
    <submittedName>
        <fullName evidence="2">Uncharacterized protein</fullName>
    </submittedName>
</protein>
<evidence type="ECO:0000256" key="1">
    <source>
        <dbReference type="SAM" id="MobiDB-lite"/>
    </source>
</evidence>
<evidence type="ECO:0000313" key="2">
    <source>
        <dbReference type="EMBL" id="ABH00647.1"/>
    </source>
</evidence>
<feature type="region of interest" description="Disordered" evidence="1">
    <location>
        <begin position="289"/>
        <end position="309"/>
    </location>
</feature>
<reference evidence="3" key="1">
    <citation type="journal article" date="2006" name="Proc. Natl. Acad. Sci. U.S.A.">
        <title>The complete genome of Rhodococcus sp. RHA1 provides insights into a catabolic powerhouse.</title>
        <authorList>
            <person name="McLeod M.P."/>
            <person name="Warren R.L."/>
            <person name="Hsiao W.W.L."/>
            <person name="Araki N."/>
            <person name="Myhre M."/>
            <person name="Fernandes C."/>
            <person name="Miyazawa D."/>
            <person name="Wong W."/>
            <person name="Lillquist A.L."/>
            <person name="Wang D."/>
            <person name="Dosanjh M."/>
            <person name="Hara H."/>
            <person name="Petrescu A."/>
            <person name="Morin R.D."/>
            <person name="Yang G."/>
            <person name="Stott J.M."/>
            <person name="Schein J.E."/>
            <person name="Shin H."/>
            <person name="Smailus D."/>
            <person name="Siddiqui A.S."/>
            <person name="Marra M.A."/>
            <person name="Jones S.J.M."/>
            <person name="Holt R."/>
            <person name="Brinkman F.S.L."/>
            <person name="Miyauchi K."/>
            <person name="Fukuda M."/>
            <person name="Davies J.E."/>
            <person name="Mohn W.W."/>
            <person name="Eltis L.D."/>
        </authorList>
    </citation>
    <scope>NUCLEOTIDE SEQUENCE [LARGE SCALE GENOMIC DNA]</scope>
    <source>
        <strain evidence="3">RHA1</strain>
    </source>
</reference>
<geneLocation type="plasmid" evidence="2 3">
    <name>pRHL2</name>
</geneLocation>
<proteinExistence type="predicted"/>
<feature type="compositionally biased region" description="Basic and acidic residues" evidence="1">
    <location>
        <begin position="294"/>
        <end position="309"/>
    </location>
</feature>
<dbReference type="KEGG" id="rha:RHA1_ro10458"/>
<evidence type="ECO:0000313" key="3">
    <source>
        <dbReference type="Proteomes" id="UP000008710"/>
    </source>
</evidence>
<dbReference type="RefSeq" id="WP_011600277.1">
    <property type="nucleotide sequence ID" value="NC_008270.1"/>
</dbReference>
<dbReference type="EMBL" id="CP000433">
    <property type="protein sequence ID" value="ABH00647.1"/>
    <property type="molecule type" value="Genomic_DNA"/>
</dbReference>
<accession>Q0RVN9</accession>